<keyword evidence="2" id="KW-0732">Signal</keyword>
<dbReference type="EMBL" id="CP009288">
    <property type="protein sequence ID" value="AIQ12615.1"/>
    <property type="molecule type" value="Genomic_DNA"/>
</dbReference>
<dbReference type="Proteomes" id="UP000029409">
    <property type="component" value="Chromosome"/>
</dbReference>
<dbReference type="PROSITE" id="PS51257">
    <property type="entry name" value="PROKAR_LIPOPROTEIN"/>
    <property type="match status" value="1"/>
</dbReference>
<dbReference type="KEGG" id="pdu:PDUR_12445"/>
<protein>
    <submittedName>
        <fullName evidence="3">Uncharacterized protein</fullName>
    </submittedName>
</protein>
<name>A0A089HPF7_PAEDU</name>
<organism evidence="3 4">
    <name type="scientific">Paenibacillus durus</name>
    <name type="common">Paenibacillus azotofixans</name>
    <dbReference type="NCBI Taxonomy" id="44251"/>
    <lineage>
        <taxon>Bacteria</taxon>
        <taxon>Bacillati</taxon>
        <taxon>Bacillota</taxon>
        <taxon>Bacilli</taxon>
        <taxon>Bacillales</taxon>
        <taxon>Paenibacillaceae</taxon>
        <taxon>Paenibacillus</taxon>
    </lineage>
</organism>
<sequence>MIKRQLGLPAVFSALLLAAGCMPGNGMSTEPAHPASLDMTNLTNPGRELGEERDPLAPIMKDVYSKSIPDDVYSDGQ</sequence>
<feature type="signal peptide" evidence="2">
    <location>
        <begin position="1"/>
        <end position="18"/>
    </location>
</feature>
<dbReference type="RefSeq" id="WP_042206462.1">
    <property type="nucleotide sequence ID" value="NZ_CP009288.1"/>
</dbReference>
<accession>A0A089HPF7</accession>
<evidence type="ECO:0000256" key="2">
    <source>
        <dbReference type="SAM" id="SignalP"/>
    </source>
</evidence>
<dbReference type="eggNOG" id="ENOG5030QCF">
    <property type="taxonomic scope" value="Bacteria"/>
</dbReference>
<feature type="region of interest" description="Disordered" evidence="1">
    <location>
        <begin position="29"/>
        <end position="61"/>
    </location>
</feature>
<reference evidence="3 4" key="1">
    <citation type="submission" date="2014-08" db="EMBL/GenBank/DDBJ databases">
        <title>Comparative genomics of the Paenibacillus odorifer group.</title>
        <authorList>
            <person name="den Bakker H.C."/>
            <person name="Tsai Y.-C."/>
            <person name="Martin N."/>
            <person name="Korlach J."/>
            <person name="Wiedmann M."/>
        </authorList>
    </citation>
    <scope>NUCLEOTIDE SEQUENCE [LARGE SCALE GENOMIC DNA]</scope>
    <source>
        <strain evidence="3 4">DSM 1735</strain>
    </source>
</reference>
<evidence type="ECO:0000256" key="1">
    <source>
        <dbReference type="SAM" id="MobiDB-lite"/>
    </source>
</evidence>
<dbReference type="STRING" id="44251.PDUR_12445"/>
<gene>
    <name evidence="3" type="ORF">PDUR_12445</name>
</gene>
<dbReference type="AlphaFoldDB" id="A0A089HPF7"/>
<keyword evidence="4" id="KW-1185">Reference proteome</keyword>
<evidence type="ECO:0000313" key="4">
    <source>
        <dbReference type="Proteomes" id="UP000029409"/>
    </source>
</evidence>
<proteinExistence type="predicted"/>
<dbReference type="OrthoDB" id="2624427at2"/>
<evidence type="ECO:0000313" key="3">
    <source>
        <dbReference type="EMBL" id="AIQ12615.1"/>
    </source>
</evidence>
<feature type="chain" id="PRO_5039607625" evidence="2">
    <location>
        <begin position="19"/>
        <end position="77"/>
    </location>
</feature>